<dbReference type="InterPro" id="IPR036953">
    <property type="entry name" value="GreA/GreB_C_sf"/>
</dbReference>
<dbReference type="AlphaFoldDB" id="A0A517S910"/>
<dbReference type="Proteomes" id="UP000315700">
    <property type="component" value="Chromosome"/>
</dbReference>
<protein>
    <submittedName>
        <fullName evidence="3">Transcription inhibitor protein Gfh1</fullName>
    </submittedName>
</protein>
<reference evidence="3 4" key="1">
    <citation type="submission" date="2019-02" db="EMBL/GenBank/DDBJ databases">
        <title>Deep-cultivation of Planctomycetes and their phenomic and genomic characterization uncovers novel biology.</title>
        <authorList>
            <person name="Wiegand S."/>
            <person name="Jogler M."/>
            <person name="Boedeker C."/>
            <person name="Pinto D."/>
            <person name="Vollmers J."/>
            <person name="Rivas-Marin E."/>
            <person name="Kohn T."/>
            <person name="Peeters S.H."/>
            <person name="Heuer A."/>
            <person name="Rast P."/>
            <person name="Oberbeckmann S."/>
            <person name="Bunk B."/>
            <person name="Jeske O."/>
            <person name="Meyerdierks A."/>
            <person name="Storesund J.E."/>
            <person name="Kallscheuer N."/>
            <person name="Luecker S."/>
            <person name="Lage O.M."/>
            <person name="Pohl T."/>
            <person name="Merkel B.J."/>
            <person name="Hornburger P."/>
            <person name="Mueller R.-W."/>
            <person name="Bruemmer F."/>
            <person name="Labrenz M."/>
            <person name="Spormann A.M."/>
            <person name="Op den Camp H."/>
            <person name="Overmann J."/>
            <person name="Amann R."/>
            <person name="Jetten M.S.M."/>
            <person name="Mascher T."/>
            <person name="Medema M.H."/>
            <person name="Devos D.P."/>
            <person name="Kaster A.-K."/>
            <person name="Ovreas L."/>
            <person name="Rohde M."/>
            <person name="Galperin M.Y."/>
            <person name="Jogler C."/>
        </authorList>
    </citation>
    <scope>NUCLEOTIDE SEQUENCE [LARGE SCALE GENOMIC DNA]</scope>
    <source>
        <strain evidence="3 4">Pan44</strain>
    </source>
</reference>
<dbReference type="SUPFAM" id="SSF54534">
    <property type="entry name" value="FKBP-like"/>
    <property type="match status" value="1"/>
</dbReference>
<dbReference type="EMBL" id="CP036271">
    <property type="protein sequence ID" value="QDT52593.1"/>
    <property type="molecule type" value="Genomic_DNA"/>
</dbReference>
<dbReference type="GO" id="GO:0003677">
    <property type="term" value="F:DNA binding"/>
    <property type="evidence" value="ECO:0007669"/>
    <property type="project" value="InterPro"/>
</dbReference>
<dbReference type="InterPro" id="IPR001437">
    <property type="entry name" value="Tscrpt_elong_fac_GreA/B_C"/>
</dbReference>
<dbReference type="InterPro" id="IPR023459">
    <property type="entry name" value="Tscrpt_elong_fac_GreA/B_fam"/>
</dbReference>
<dbReference type="RefSeq" id="WP_197453789.1">
    <property type="nucleotide sequence ID" value="NZ_CP036271.1"/>
</dbReference>
<dbReference type="PANTHER" id="PTHR30437">
    <property type="entry name" value="TRANSCRIPTION ELONGATION FACTOR GREA"/>
    <property type="match status" value="1"/>
</dbReference>
<accession>A0A517S910</accession>
<keyword evidence="4" id="KW-1185">Reference proteome</keyword>
<dbReference type="GO" id="GO:0032784">
    <property type="term" value="P:regulation of DNA-templated transcription elongation"/>
    <property type="evidence" value="ECO:0007669"/>
    <property type="project" value="InterPro"/>
</dbReference>
<evidence type="ECO:0000259" key="2">
    <source>
        <dbReference type="Pfam" id="PF01272"/>
    </source>
</evidence>
<sequence>MNNRNGNPRPRTKASAPVKTEQVIGVGSRFSLRDLRTGELDVYTLVLPADADITIHQISSFAPLGRAVVGHKAGSVVEFDAPAGKVKVRIESVQEAQVADPSGHIP</sequence>
<name>A0A517S910_9PLAN</name>
<dbReference type="KEGG" id="ccos:Pan44_06050"/>
<dbReference type="Pfam" id="PF01272">
    <property type="entry name" value="GreA_GreB"/>
    <property type="match status" value="1"/>
</dbReference>
<evidence type="ECO:0000313" key="4">
    <source>
        <dbReference type="Proteomes" id="UP000315700"/>
    </source>
</evidence>
<gene>
    <name evidence="3" type="primary">gfh1</name>
    <name evidence="3" type="ORF">Pan44_06050</name>
</gene>
<feature type="region of interest" description="Disordered" evidence="1">
    <location>
        <begin position="1"/>
        <end position="20"/>
    </location>
</feature>
<dbReference type="Gene3D" id="3.10.50.30">
    <property type="entry name" value="Transcription elongation factor, GreA/GreB, C-terminal domain"/>
    <property type="match status" value="1"/>
</dbReference>
<dbReference type="GO" id="GO:0070063">
    <property type="term" value="F:RNA polymerase binding"/>
    <property type="evidence" value="ECO:0007669"/>
    <property type="project" value="InterPro"/>
</dbReference>
<dbReference type="PANTHER" id="PTHR30437:SF4">
    <property type="entry name" value="TRANSCRIPTION ELONGATION FACTOR GREA"/>
    <property type="match status" value="1"/>
</dbReference>
<evidence type="ECO:0000256" key="1">
    <source>
        <dbReference type="SAM" id="MobiDB-lite"/>
    </source>
</evidence>
<proteinExistence type="predicted"/>
<organism evidence="3 4">
    <name type="scientific">Caulifigura coniformis</name>
    <dbReference type="NCBI Taxonomy" id="2527983"/>
    <lineage>
        <taxon>Bacteria</taxon>
        <taxon>Pseudomonadati</taxon>
        <taxon>Planctomycetota</taxon>
        <taxon>Planctomycetia</taxon>
        <taxon>Planctomycetales</taxon>
        <taxon>Planctomycetaceae</taxon>
        <taxon>Caulifigura</taxon>
    </lineage>
</organism>
<dbReference type="GO" id="GO:0006354">
    <property type="term" value="P:DNA-templated transcription elongation"/>
    <property type="evidence" value="ECO:0007669"/>
    <property type="project" value="TreeGrafter"/>
</dbReference>
<dbReference type="InParanoid" id="A0A517S910"/>
<evidence type="ECO:0000313" key="3">
    <source>
        <dbReference type="EMBL" id="QDT52593.1"/>
    </source>
</evidence>
<feature type="domain" description="Transcription elongation factor GreA/GreB C-terminal" evidence="2">
    <location>
        <begin position="20"/>
        <end position="94"/>
    </location>
</feature>